<dbReference type="PIRSF" id="PIRSF006336">
    <property type="entry name" value="B-gal"/>
    <property type="match status" value="1"/>
</dbReference>
<evidence type="ECO:0000256" key="4">
    <source>
        <dbReference type="PIRSR" id="PIRSR006336-1"/>
    </source>
</evidence>
<dbReference type="InterPro" id="IPR001944">
    <property type="entry name" value="Glycoside_Hdrlase_35"/>
</dbReference>
<comment type="similarity">
    <text evidence="1 6">Belongs to the glycosyl hydrolase 35 family.</text>
</comment>
<evidence type="ECO:0000256" key="6">
    <source>
        <dbReference type="RuleBase" id="RU003679"/>
    </source>
</evidence>
<dbReference type="GO" id="GO:0004565">
    <property type="term" value="F:beta-galactosidase activity"/>
    <property type="evidence" value="ECO:0007669"/>
    <property type="project" value="UniProtKB-EC"/>
</dbReference>
<dbReference type="EMBL" id="OU900107">
    <property type="protein sequence ID" value="CAG9857594.1"/>
    <property type="molecule type" value="Genomic_DNA"/>
</dbReference>
<evidence type="ECO:0000313" key="11">
    <source>
        <dbReference type="EMBL" id="CAG9857594.1"/>
    </source>
</evidence>
<evidence type="ECO:0000313" key="12">
    <source>
        <dbReference type="Proteomes" id="UP001153712"/>
    </source>
</evidence>
<dbReference type="Pfam" id="PF21467">
    <property type="entry name" value="BetaGal_gal-bd"/>
    <property type="match status" value="1"/>
</dbReference>
<evidence type="ECO:0000259" key="8">
    <source>
        <dbReference type="Pfam" id="PF01301"/>
    </source>
</evidence>
<dbReference type="InterPro" id="IPR026283">
    <property type="entry name" value="B-gal_1-like"/>
</dbReference>
<dbReference type="PANTHER" id="PTHR23421">
    <property type="entry name" value="BETA-GALACTOSIDASE RELATED"/>
    <property type="match status" value="1"/>
</dbReference>
<dbReference type="Pfam" id="PF01301">
    <property type="entry name" value="Glyco_hydro_35"/>
    <property type="match status" value="1"/>
</dbReference>
<dbReference type="AlphaFoldDB" id="A0A9N9XMT5"/>
<dbReference type="InterPro" id="IPR017853">
    <property type="entry name" value="GH"/>
</dbReference>
<proteinExistence type="inferred from homology"/>
<keyword evidence="7" id="KW-0812">Transmembrane</keyword>
<comment type="catalytic activity">
    <reaction evidence="5">
        <text>Hydrolysis of terminal non-reducing beta-D-galactose residues in beta-D-galactosides.</text>
        <dbReference type="EC" id="3.2.1.23"/>
    </reaction>
</comment>
<dbReference type="PRINTS" id="PR00742">
    <property type="entry name" value="GLHYDRLASE35"/>
</dbReference>
<feature type="active site" description="Proton donor" evidence="4">
    <location>
        <position position="187"/>
    </location>
</feature>
<protein>
    <recommendedName>
        <fullName evidence="5">Beta-galactosidase</fullName>
        <ecNumber evidence="5">3.2.1.23</ecNumber>
    </recommendedName>
</protein>
<evidence type="ECO:0000256" key="7">
    <source>
        <dbReference type="SAM" id="Phobius"/>
    </source>
</evidence>
<keyword evidence="7" id="KW-1133">Transmembrane helix</keyword>
<evidence type="ECO:0000259" key="10">
    <source>
        <dbReference type="Pfam" id="PF21467"/>
    </source>
</evidence>
<dbReference type="InterPro" id="IPR008979">
    <property type="entry name" value="Galactose-bd-like_sf"/>
</dbReference>
<dbReference type="Gene3D" id="2.60.120.260">
    <property type="entry name" value="Galactose-binding domain-like"/>
    <property type="match status" value="2"/>
</dbReference>
<dbReference type="OrthoDB" id="1657402at2759"/>
<evidence type="ECO:0000259" key="9">
    <source>
        <dbReference type="Pfam" id="PF21317"/>
    </source>
</evidence>
<dbReference type="Gene3D" id="3.20.20.80">
    <property type="entry name" value="Glycosidases"/>
    <property type="match status" value="1"/>
</dbReference>
<dbReference type="Pfam" id="PF21317">
    <property type="entry name" value="BetaGal_ABD_1"/>
    <property type="match status" value="1"/>
</dbReference>
<keyword evidence="2 5" id="KW-0378">Hydrolase</keyword>
<accession>A0A9N9XMT5</accession>
<dbReference type="EC" id="3.2.1.23" evidence="5"/>
<gene>
    <name evidence="11" type="ORF">PHYEVI_LOCUS3998</name>
</gene>
<reference evidence="11" key="1">
    <citation type="submission" date="2022-01" db="EMBL/GenBank/DDBJ databases">
        <authorList>
            <person name="King R."/>
        </authorList>
    </citation>
    <scope>NUCLEOTIDE SEQUENCE</scope>
</reference>
<feature type="transmembrane region" description="Helical" evidence="7">
    <location>
        <begin position="152"/>
        <end position="169"/>
    </location>
</feature>
<dbReference type="InterPro" id="IPR031330">
    <property type="entry name" value="Gly_Hdrlase_35_cat"/>
</dbReference>
<keyword evidence="7" id="KW-0472">Membrane</keyword>
<keyword evidence="12" id="KW-1185">Reference proteome</keyword>
<dbReference type="InterPro" id="IPR019801">
    <property type="entry name" value="Glyco_hydro_35_CS"/>
</dbReference>
<keyword evidence="3 5" id="KW-0326">Glycosidase</keyword>
<sequence length="632" mass="71604">MVVDLPGLYDYYATPAIQAGLSADQTYFTLNNLNITLYGGSFHYFRVPRAYWRDRLRKMRAAGLNAVSTYVPWNLHEPEQGKMAEGKYDFGTGGSDFEDFLHLDEFLRTVREEDMFALIRPGPYINSEFEFGGLPSWISNKVRRIRSSADRYYLAFVAAFFNVLMPLLATHQFQRGGPIIAFQIENEFGSKHVQDTAYLSQLKDLMTKHGISELFYTSDPPRNGRYGAVPGVLQAVNFNGDPKEMFDQLNALQRGKPDLCMESYTGWFDHWGEGHRHKSPSQYQAQLEKILDYPGSVNMYMFVGSTNYGFTNGATLIPTANNSALKPITTSYDYDSPLSEYGTKTVKYDLIKETIAKHNLIQTRLPEFPPDTPLMAYPDLRPAGQLPLTQAIRQVGRSIKSETIQTMEETGQNWGYIVYRKTGLDLQKNSLLKLPDYVRDTVLVLLNGELISPVPTRLDDLNGFGFWRLYEPTLELNARPIQNATLEIVVENAGRNTLGVYMFKGLKGDVTINNAKVLDWEIVPLEFKRSYNVGLKGWIEPEAAGAAALHRFPLDIEGAPSDTFLDMRGWTKGVVLVNGFVLGRYFFVGPQMTLYLAAPFLRTGRNEIVVFEHYKSPGELKFVDQPVWQVSN</sequence>
<dbReference type="GO" id="GO:0005975">
    <property type="term" value="P:carbohydrate metabolic process"/>
    <property type="evidence" value="ECO:0007669"/>
    <property type="project" value="InterPro"/>
</dbReference>
<feature type="domain" description="Beta-galactosidase 1-like first all-beta" evidence="9">
    <location>
        <begin position="406"/>
        <end position="526"/>
    </location>
</feature>
<feature type="domain" description="Beta-galactosidase galactose-binding" evidence="10">
    <location>
        <begin position="550"/>
        <end position="606"/>
    </location>
</feature>
<evidence type="ECO:0000256" key="1">
    <source>
        <dbReference type="ARBA" id="ARBA00009809"/>
    </source>
</evidence>
<feature type="domain" description="Glycoside hydrolase 35 catalytic" evidence="8">
    <location>
        <begin position="28"/>
        <end position="356"/>
    </location>
</feature>
<name>A0A9N9XMT5_PHYSR</name>
<dbReference type="Proteomes" id="UP001153712">
    <property type="component" value="Chromosome 14"/>
</dbReference>
<dbReference type="InterPro" id="IPR048913">
    <property type="entry name" value="BetaGal_gal-bd"/>
</dbReference>
<organism evidence="11 12">
    <name type="scientific">Phyllotreta striolata</name>
    <name type="common">Striped flea beetle</name>
    <name type="synonym">Crioceris striolata</name>
    <dbReference type="NCBI Taxonomy" id="444603"/>
    <lineage>
        <taxon>Eukaryota</taxon>
        <taxon>Metazoa</taxon>
        <taxon>Ecdysozoa</taxon>
        <taxon>Arthropoda</taxon>
        <taxon>Hexapoda</taxon>
        <taxon>Insecta</taxon>
        <taxon>Pterygota</taxon>
        <taxon>Neoptera</taxon>
        <taxon>Endopterygota</taxon>
        <taxon>Coleoptera</taxon>
        <taxon>Polyphaga</taxon>
        <taxon>Cucujiformia</taxon>
        <taxon>Chrysomeloidea</taxon>
        <taxon>Chrysomelidae</taxon>
        <taxon>Galerucinae</taxon>
        <taxon>Alticini</taxon>
        <taxon>Phyllotreta</taxon>
    </lineage>
</organism>
<dbReference type="SUPFAM" id="SSF49785">
    <property type="entry name" value="Galactose-binding domain-like"/>
    <property type="match status" value="1"/>
</dbReference>
<feature type="active site" description="Nucleophile" evidence="4">
    <location>
        <position position="262"/>
    </location>
</feature>
<evidence type="ECO:0000256" key="5">
    <source>
        <dbReference type="RuleBase" id="RU000675"/>
    </source>
</evidence>
<dbReference type="PROSITE" id="PS01182">
    <property type="entry name" value="GLYCOSYL_HYDROL_F35"/>
    <property type="match status" value="1"/>
</dbReference>
<evidence type="ECO:0000256" key="2">
    <source>
        <dbReference type="ARBA" id="ARBA00022801"/>
    </source>
</evidence>
<evidence type="ECO:0000256" key="3">
    <source>
        <dbReference type="ARBA" id="ARBA00023295"/>
    </source>
</evidence>
<dbReference type="SUPFAM" id="SSF51445">
    <property type="entry name" value="(Trans)glycosidases"/>
    <property type="match status" value="1"/>
</dbReference>
<dbReference type="InterPro" id="IPR048912">
    <property type="entry name" value="BetaGal1-like_ABD1"/>
</dbReference>